<organism evidence="1 2">
    <name type="scientific">Hydnum rufescens UP504</name>
    <dbReference type="NCBI Taxonomy" id="1448309"/>
    <lineage>
        <taxon>Eukaryota</taxon>
        <taxon>Fungi</taxon>
        <taxon>Dikarya</taxon>
        <taxon>Basidiomycota</taxon>
        <taxon>Agaricomycotina</taxon>
        <taxon>Agaricomycetes</taxon>
        <taxon>Cantharellales</taxon>
        <taxon>Hydnaceae</taxon>
        <taxon>Hydnum</taxon>
    </lineage>
</organism>
<evidence type="ECO:0000313" key="2">
    <source>
        <dbReference type="Proteomes" id="UP000886523"/>
    </source>
</evidence>
<gene>
    <name evidence="1" type="ORF">BS47DRAFT_1335389</name>
</gene>
<proteinExistence type="predicted"/>
<dbReference type="OrthoDB" id="5364171at2759"/>
<dbReference type="AlphaFoldDB" id="A0A9P6BCD0"/>
<reference evidence="1" key="1">
    <citation type="journal article" date="2020" name="Nat. Commun.">
        <title>Large-scale genome sequencing of mycorrhizal fungi provides insights into the early evolution of symbiotic traits.</title>
        <authorList>
            <person name="Miyauchi S."/>
            <person name="Kiss E."/>
            <person name="Kuo A."/>
            <person name="Drula E."/>
            <person name="Kohler A."/>
            <person name="Sanchez-Garcia M."/>
            <person name="Morin E."/>
            <person name="Andreopoulos B."/>
            <person name="Barry K.W."/>
            <person name="Bonito G."/>
            <person name="Buee M."/>
            <person name="Carver A."/>
            <person name="Chen C."/>
            <person name="Cichocki N."/>
            <person name="Clum A."/>
            <person name="Culley D."/>
            <person name="Crous P.W."/>
            <person name="Fauchery L."/>
            <person name="Girlanda M."/>
            <person name="Hayes R.D."/>
            <person name="Keri Z."/>
            <person name="LaButti K."/>
            <person name="Lipzen A."/>
            <person name="Lombard V."/>
            <person name="Magnuson J."/>
            <person name="Maillard F."/>
            <person name="Murat C."/>
            <person name="Nolan M."/>
            <person name="Ohm R.A."/>
            <person name="Pangilinan J."/>
            <person name="Pereira M.F."/>
            <person name="Perotto S."/>
            <person name="Peter M."/>
            <person name="Pfister S."/>
            <person name="Riley R."/>
            <person name="Sitrit Y."/>
            <person name="Stielow J.B."/>
            <person name="Szollosi G."/>
            <person name="Zifcakova L."/>
            <person name="Stursova M."/>
            <person name="Spatafora J.W."/>
            <person name="Tedersoo L."/>
            <person name="Vaario L.M."/>
            <person name="Yamada A."/>
            <person name="Yan M."/>
            <person name="Wang P."/>
            <person name="Xu J."/>
            <person name="Bruns T."/>
            <person name="Baldrian P."/>
            <person name="Vilgalys R."/>
            <person name="Dunand C."/>
            <person name="Henrissat B."/>
            <person name="Grigoriev I.V."/>
            <person name="Hibbett D."/>
            <person name="Nagy L.G."/>
            <person name="Martin F.M."/>
        </authorList>
    </citation>
    <scope>NUCLEOTIDE SEQUENCE</scope>
    <source>
        <strain evidence="1">UP504</strain>
    </source>
</reference>
<comment type="caution">
    <text evidence="1">The sequence shown here is derived from an EMBL/GenBank/DDBJ whole genome shotgun (WGS) entry which is preliminary data.</text>
</comment>
<dbReference type="EMBL" id="MU128910">
    <property type="protein sequence ID" value="KAF9520740.1"/>
    <property type="molecule type" value="Genomic_DNA"/>
</dbReference>
<accession>A0A9P6BCD0</accession>
<evidence type="ECO:0000313" key="1">
    <source>
        <dbReference type="EMBL" id="KAF9520740.1"/>
    </source>
</evidence>
<sequence>MASKRCLFYVYAKQRTDNWEGRYLILIVFANRAAAGEWWRAVYDSVASGYEKFPEVKRVSPQFYTHDPASDGNIMHTIHDHRCARQFAHRVFYSALRQRRSPIRCHSSSRLH</sequence>
<dbReference type="Proteomes" id="UP000886523">
    <property type="component" value="Unassembled WGS sequence"/>
</dbReference>
<protein>
    <submittedName>
        <fullName evidence="1">Uncharacterized protein</fullName>
    </submittedName>
</protein>
<name>A0A9P6BCD0_9AGAM</name>
<keyword evidence="2" id="KW-1185">Reference proteome</keyword>